<evidence type="ECO:0000313" key="7">
    <source>
        <dbReference type="Proteomes" id="UP001324287"/>
    </source>
</evidence>
<dbReference type="InterPro" id="IPR051794">
    <property type="entry name" value="PG_Endopeptidase_C40"/>
</dbReference>
<evidence type="ECO:0000256" key="4">
    <source>
        <dbReference type="ARBA" id="ARBA00022807"/>
    </source>
</evidence>
<reference evidence="6 7" key="1">
    <citation type="submission" date="2023-12" db="EMBL/GenBank/DDBJ databases">
        <title>Blastococcus brunescens sp. nov., an actonobacterium isolated from sandstone collected in sahara desert.</title>
        <authorList>
            <person name="Gtari M."/>
            <person name="Ghodhbane F."/>
        </authorList>
    </citation>
    <scope>NUCLEOTIDE SEQUENCE [LARGE SCALE GENOMIC DNA]</scope>
    <source>
        <strain evidence="6 7">BMG 8361</strain>
    </source>
</reference>
<keyword evidence="4" id="KW-0788">Thiol protease</keyword>
<gene>
    <name evidence="6" type="ORF">U6N30_15370</name>
</gene>
<evidence type="ECO:0000256" key="2">
    <source>
        <dbReference type="ARBA" id="ARBA00022670"/>
    </source>
</evidence>
<feature type="domain" description="NlpC/P60" evidence="5">
    <location>
        <begin position="1"/>
        <end position="106"/>
    </location>
</feature>
<dbReference type="InterPro" id="IPR038765">
    <property type="entry name" value="Papain-like_cys_pep_sf"/>
</dbReference>
<keyword evidence="7" id="KW-1185">Reference proteome</keyword>
<proteinExistence type="inferred from homology"/>
<comment type="similarity">
    <text evidence="1">Belongs to the peptidase C40 family.</text>
</comment>
<keyword evidence="2" id="KW-0645">Protease</keyword>
<dbReference type="Gene3D" id="3.90.1720.10">
    <property type="entry name" value="endopeptidase domain like (from Nostoc punctiforme)"/>
    <property type="match status" value="1"/>
</dbReference>
<dbReference type="PANTHER" id="PTHR47359">
    <property type="entry name" value="PEPTIDOGLYCAN DL-ENDOPEPTIDASE CWLO"/>
    <property type="match status" value="1"/>
</dbReference>
<dbReference type="Pfam" id="PF00877">
    <property type="entry name" value="NLPC_P60"/>
    <property type="match status" value="1"/>
</dbReference>
<dbReference type="SUPFAM" id="SSF54001">
    <property type="entry name" value="Cysteine proteinases"/>
    <property type="match status" value="1"/>
</dbReference>
<dbReference type="Proteomes" id="UP001324287">
    <property type="component" value="Chromosome"/>
</dbReference>
<dbReference type="InterPro" id="IPR000064">
    <property type="entry name" value="NLP_P60_dom"/>
</dbReference>
<keyword evidence="3" id="KW-0378">Hydrolase</keyword>
<evidence type="ECO:0000259" key="5">
    <source>
        <dbReference type="PROSITE" id="PS51935"/>
    </source>
</evidence>
<evidence type="ECO:0000256" key="1">
    <source>
        <dbReference type="ARBA" id="ARBA00007074"/>
    </source>
</evidence>
<organism evidence="6 7">
    <name type="scientific">Blastococcus brunescens</name>
    <dbReference type="NCBI Taxonomy" id="1564165"/>
    <lineage>
        <taxon>Bacteria</taxon>
        <taxon>Bacillati</taxon>
        <taxon>Actinomycetota</taxon>
        <taxon>Actinomycetes</taxon>
        <taxon>Geodermatophilales</taxon>
        <taxon>Geodermatophilaceae</taxon>
        <taxon>Blastococcus</taxon>
    </lineage>
</organism>
<evidence type="ECO:0000313" key="6">
    <source>
        <dbReference type="EMBL" id="WRL67012.1"/>
    </source>
</evidence>
<dbReference type="PROSITE" id="PS51935">
    <property type="entry name" value="NLPC_P60"/>
    <property type="match status" value="1"/>
</dbReference>
<name>A0ABZ1B885_9ACTN</name>
<sequence>MAQVGDPYVWAAAGPDAFDCSGLVQYAYAAAGIDLPHSSRMQSTMGTPVSRSALQPGDLLFFYSPVSHVGIYIGNGQMVHASTAGVPVRTAAIDSMGSYTGARRIA</sequence>
<dbReference type="RefSeq" id="WP_324278323.1">
    <property type="nucleotide sequence ID" value="NZ_CP141261.1"/>
</dbReference>
<dbReference type="EMBL" id="CP141261">
    <property type="protein sequence ID" value="WRL67012.1"/>
    <property type="molecule type" value="Genomic_DNA"/>
</dbReference>
<accession>A0ABZ1B885</accession>
<evidence type="ECO:0000256" key="3">
    <source>
        <dbReference type="ARBA" id="ARBA00022801"/>
    </source>
</evidence>
<dbReference type="PANTHER" id="PTHR47359:SF3">
    <property type="entry name" value="NLP_P60 DOMAIN-CONTAINING PROTEIN-RELATED"/>
    <property type="match status" value="1"/>
</dbReference>
<protein>
    <submittedName>
        <fullName evidence="6">C40 family peptidase</fullName>
    </submittedName>
</protein>